<evidence type="ECO:0008006" key="4">
    <source>
        <dbReference type="Google" id="ProtNLM"/>
    </source>
</evidence>
<keyword evidence="1" id="KW-0732">Signal</keyword>
<dbReference type="Proteomes" id="UP000800035">
    <property type="component" value="Unassembled WGS sequence"/>
</dbReference>
<feature type="chain" id="PRO_5025478722" description="Gas1-like protein" evidence="1">
    <location>
        <begin position="20"/>
        <end position="186"/>
    </location>
</feature>
<protein>
    <recommendedName>
        <fullName evidence="4">Gas1-like protein</fullName>
    </recommendedName>
</protein>
<dbReference type="EMBL" id="ML976979">
    <property type="protein sequence ID" value="KAF1962550.1"/>
    <property type="molecule type" value="Genomic_DNA"/>
</dbReference>
<dbReference type="InterPro" id="IPR021476">
    <property type="entry name" value="Egh16-like"/>
</dbReference>
<proteinExistence type="predicted"/>
<evidence type="ECO:0000256" key="1">
    <source>
        <dbReference type="SAM" id="SignalP"/>
    </source>
</evidence>
<dbReference type="PANTHER" id="PTHR34618">
    <property type="entry name" value="SURFACE PROTEIN MAS1, PUTATIVE-RELATED"/>
    <property type="match status" value="1"/>
</dbReference>
<feature type="signal peptide" evidence="1">
    <location>
        <begin position="1"/>
        <end position="19"/>
    </location>
</feature>
<dbReference type="OrthoDB" id="3241054at2759"/>
<name>A0A6A5UE11_9PLEO</name>
<gene>
    <name evidence="2" type="ORF">CC80DRAFT_162731</name>
</gene>
<keyword evidence="3" id="KW-1185">Reference proteome</keyword>
<dbReference type="PANTHER" id="PTHR34618:SF3">
    <property type="entry name" value="GEGH 16 PROTEIN"/>
    <property type="match status" value="1"/>
</dbReference>
<accession>A0A6A5UE11</accession>
<sequence length="186" mass="19451">MYSSSFLLALAATISAVSAHGAILKAVGDSGASQGFLVDQTLARNCTTISPCQQDSVIIRDAEITQNIVNECGRTEINGNIDVGEQTENELAAGRMTQVSGGTVMKVTIHQVNADGAGPYECDLDQTSNAGPGGNIPLKVTNNIPGENGISQAKEQDFTINVELPQNLNCIGGTLLCLSHPRHSIN</sequence>
<evidence type="ECO:0000313" key="2">
    <source>
        <dbReference type="EMBL" id="KAF1962550.1"/>
    </source>
</evidence>
<reference evidence="2" key="1">
    <citation type="journal article" date="2020" name="Stud. Mycol.">
        <title>101 Dothideomycetes genomes: a test case for predicting lifestyles and emergence of pathogens.</title>
        <authorList>
            <person name="Haridas S."/>
            <person name="Albert R."/>
            <person name="Binder M."/>
            <person name="Bloem J."/>
            <person name="Labutti K."/>
            <person name="Salamov A."/>
            <person name="Andreopoulos B."/>
            <person name="Baker S."/>
            <person name="Barry K."/>
            <person name="Bills G."/>
            <person name="Bluhm B."/>
            <person name="Cannon C."/>
            <person name="Castanera R."/>
            <person name="Culley D."/>
            <person name="Daum C."/>
            <person name="Ezra D."/>
            <person name="Gonzalez J."/>
            <person name="Henrissat B."/>
            <person name="Kuo A."/>
            <person name="Liang C."/>
            <person name="Lipzen A."/>
            <person name="Lutzoni F."/>
            <person name="Magnuson J."/>
            <person name="Mondo S."/>
            <person name="Nolan M."/>
            <person name="Ohm R."/>
            <person name="Pangilinan J."/>
            <person name="Park H.-J."/>
            <person name="Ramirez L."/>
            <person name="Alfaro M."/>
            <person name="Sun H."/>
            <person name="Tritt A."/>
            <person name="Yoshinaga Y."/>
            <person name="Zwiers L.-H."/>
            <person name="Turgeon B."/>
            <person name="Goodwin S."/>
            <person name="Spatafora J."/>
            <person name="Crous P."/>
            <person name="Grigoriev I."/>
        </authorList>
    </citation>
    <scope>NUCLEOTIDE SEQUENCE</scope>
    <source>
        <strain evidence="2">CBS 675.92</strain>
    </source>
</reference>
<evidence type="ECO:0000313" key="3">
    <source>
        <dbReference type="Proteomes" id="UP000800035"/>
    </source>
</evidence>
<organism evidence="2 3">
    <name type="scientific">Byssothecium circinans</name>
    <dbReference type="NCBI Taxonomy" id="147558"/>
    <lineage>
        <taxon>Eukaryota</taxon>
        <taxon>Fungi</taxon>
        <taxon>Dikarya</taxon>
        <taxon>Ascomycota</taxon>
        <taxon>Pezizomycotina</taxon>
        <taxon>Dothideomycetes</taxon>
        <taxon>Pleosporomycetidae</taxon>
        <taxon>Pleosporales</taxon>
        <taxon>Massarineae</taxon>
        <taxon>Massarinaceae</taxon>
        <taxon>Byssothecium</taxon>
    </lineage>
</organism>
<dbReference type="Pfam" id="PF11327">
    <property type="entry name" value="Egh16-like"/>
    <property type="match status" value="1"/>
</dbReference>
<dbReference type="AlphaFoldDB" id="A0A6A5UE11"/>